<dbReference type="GO" id="GO:0003743">
    <property type="term" value="F:translation initiation factor activity"/>
    <property type="evidence" value="ECO:0007669"/>
    <property type="project" value="UniProtKB-KW"/>
</dbReference>
<dbReference type="Gene3D" id="1.10.10.2480">
    <property type="match status" value="1"/>
</dbReference>
<dbReference type="RefSeq" id="WP_357992080.1">
    <property type="nucleotide sequence ID" value="NZ_JBEYBR010000047.1"/>
</dbReference>
<dbReference type="Proteomes" id="UP001550535">
    <property type="component" value="Unassembled WGS sequence"/>
</dbReference>
<sequence>MADQEPLDTTSQDAEQLPERIRVHALAKLLGVTSKRILAKLTEMGADARSAQSNVDRAVAESVRDALVTVEADAAAEQPAAGGVAAGVNSSPRPTATTRTPSPRPRPRPRTSRPPRPPSPSRRSPRRPARARTRTACRKGRAVVVAVAAVAR</sequence>
<keyword evidence="4" id="KW-1185">Reference proteome</keyword>
<accession>A0ABV2XDB9</accession>
<dbReference type="Pfam" id="PF04760">
    <property type="entry name" value="IF2_N"/>
    <property type="match status" value="1"/>
</dbReference>
<evidence type="ECO:0000313" key="4">
    <source>
        <dbReference type="Proteomes" id="UP001550535"/>
    </source>
</evidence>
<organism evidence="3 4">
    <name type="scientific">Nocardia niwae</name>
    <dbReference type="NCBI Taxonomy" id="626084"/>
    <lineage>
        <taxon>Bacteria</taxon>
        <taxon>Bacillati</taxon>
        <taxon>Actinomycetota</taxon>
        <taxon>Actinomycetes</taxon>
        <taxon>Mycobacteriales</taxon>
        <taxon>Nocardiaceae</taxon>
        <taxon>Nocardia</taxon>
    </lineage>
</organism>
<proteinExistence type="predicted"/>
<keyword evidence="3" id="KW-0648">Protein biosynthesis</keyword>
<dbReference type="InterPro" id="IPR006847">
    <property type="entry name" value="IF2_N"/>
</dbReference>
<evidence type="ECO:0000256" key="1">
    <source>
        <dbReference type="SAM" id="MobiDB-lite"/>
    </source>
</evidence>
<evidence type="ECO:0000259" key="2">
    <source>
        <dbReference type="Pfam" id="PF04760"/>
    </source>
</evidence>
<feature type="domain" description="Translation initiation factor IF-2 N-terminal" evidence="2">
    <location>
        <begin position="18"/>
        <end position="67"/>
    </location>
</feature>
<evidence type="ECO:0000313" key="3">
    <source>
        <dbReference type="EMBL" id="MEU2123882.1"/>
    </source>
</evidence>
<comment type="caution">
    <text evidence="3">The sequence shown here is derived from an EMBL/GenBank/DDBJ whole genome shotgun (WGS) entry which is preliminary data.</text>
</comment>
<dbReference type="EMBL" id="JBEYBR010000047">
    <property type="protein sequence ID" value="MEU2123882.1"/>
    <property type="molecule type" value="Genomic_DNA"/>
</dbReference>
<name>A0ABV2XDB9_9NOCA</name>
<protein>
    <submittedName>
        <fullName evidence="3">Translation initiation factor IF-2 N-terminal domain-containing protein</fullName>
    </submittedName>
</protein>
<feature type="region of interest" description="Disordered" evidence="1">
    <location>
        <begin position="76"/>
        <end position="139"/>
    </location>
</feature>
<gene>
    <name evidence="3" type="ORF">ABZ507_18875</name>
</gene>
<feature type="compositionally biased region" description="Basic residues" evidence="1">
    <location>
        <begin position="123"/>
        <end position="139"/>
    </location>
</feature>
<keyword evidence="3" id="KW-0396">Initiation factor</keyword>
<feature type="compositionally biased region" description="Low complexity" evidence="1">
    <location>
        <begin position="76"/>
        <end position="101"/>
    </location>
</feature>
<reference evidence="3 4" key="1">
    <citation type="submission" date="2024-06" db="EMBL/GenBank/DDBJ databases">
        <title>The Natural Products Discovery Center: Release of the First 8490 Sequenced Strains for Exploring Actinobacteria Biosynthetic Diversity.</title>
        <authorList>
            <person name="Kalkreuter E."/>
            <person name="Kautsar S.A."/>
            <person name="Yang D."/>
            <person name="Bader C.D."/>
            <person name="Teijaro C.N."/>
            <person name="Fluegel L."/>
            <person name="Davis C.M."/>
            <person name="Simpson J.R."/>
            <person name="Lauterbach L."/>
            <person name="Steele A.D."/>
            <person name="Gui C."/>
            <person name="Meng S."/>
            <person name="Li G."/>
            <person name="Viehrig K."/>
            <person name="Ye F."/>
            <person name="Su P."/>
            <person name="Kiefer A.F."/>
            <person name="Nichols A."/>
            <person name="Cepeda A.J."/>
            <person name="Yan W."/>
            <person name="Fan B."/>
            <person name="Jiang Y."/>
            <person name="Adhikari A."/>
            <person name="Zheng C.-J."/>
            <person name="Schuster L."/>
            <person name="Cowan T.M."/>
            <person name="Smanski M.J."/>
            <person name="Chevrette M.G."/>
            <person name="De Carvalho L.P.S."/>
            <person name="Shen B."/>
        </authorList>
    </citation>
    <scope>NUCLEOTIDE SEQUENCE [LARGE SCALE GENOMIC DNA]</scope>
    <source>
        <strain evidence="3 4">NPDC019434</strain>
    </source>
</reference>